<dbReference type="InterPro" id="IPR001205">
    <property type="entry name" value="RNA-dir_pol_C"/>
</dbReference>
<comment type="caution">
    <text evidence="2">The sequence shown here is derived from an EMBL/GenBank/DDBJ whole genome shotgun (WGS) entry which is preliminary data.</text>
</comment>
<dbReference type="SUPFAM" id="SSF56672">
    <property type="entry name" value="DNA/RNA polymerases"/>
    <property type="match status" value="1"/>
</dbReference>
<dbReference type="EMBL" id="BDQE01000138">
    <property type="protein sequence ID" value="GBH22871.1"/>
    <property type="molecule type" value="Genomic_RNA"/>
</dbReference>
<organism evidence="2">
    <name type="scientific">viral metagenome</name>
    <dbReference type="NCBI Taxonomy" id="1070528"/>
    <lineage>
        <taxon>unclassified sequences</taxon>
        <taxon>metagenomes</taxon>
        <taxon>organismal metagenomes</taxon>
    </lineage>
</organism>
<protein>
    <submittedName>
        <fullName evidence="2">RdRp</fullName>
    </submittedName>
</protein>
<dbReference type="Pfam" id="PF00680">
    <property type="entry name" value="RdRP_1"/>
    <property type="match status" value="1"/>
</dbReference>
<dbReference type="GO" id="GO:0003723">
    <property type="term" value="F:RNA binding"/>
    <property type="evidence" value="ECO:0007669"/>
    <property type="project" value="InterPro"/>
</dbReference>
<dbReference type="InterPro" id="IPR043502">
    <property type="entry name" value="DNA/RNA_pol_sf"/>
</dbReference>
<accession>A0A2V0RC59</accession>
<reference evidence="2" key="1">
    <citation type="submission" date="2017-04" db="EMBL/GenBank/DDBJ databases">
        <title>Unveiling RNA virosphere associated with marine microorganisms.</title>
        <authorList>
            <person name="Urayama S."/>
            <person name="Takaki Y."/>
            <person name="Nishi S."/>
            <person name="Yoshida Y."/>
            <person name="Deguchi S."/>
            <person name="Takai K."/>
            <person name="Nunoura T."/>
        </authorList>
    </citation>
    <scope>NUCLEOTIDE SEQUENCE</scope>
</reference>
<proteinExistence type="predicted"/>
<dbReference type="GO" id="GO:0003968">
    <property type="term" value="F:RNA-directed RNA polymerase activity"/>
    <property type="evidence" value="ECO:0007669"/>
    <property type="project" value="InterPro"/>
</dbReference>
<name>A0A2V0RC59_9ZZZZ</name>
<dbReference type="InterPro" id="IPR043128">
    <property type="entry name" value="Rev_trsase/Diguanyl_cyclase"/>
</dbReference>
<dbReference type="AlphaFoldDB" id="A0A2V0RC59"/>
<evidence type="ECO:0000313" key="2">
    <source>
        <dbReference type="EMBL" id="GBH22871.1"/>
    </source>
</evidence>
<dbReference type="GO" id="GO:0006351">
    <property type="term" value="P:DNA-templated transcription"/>
    <property type="evidence" value="ECO:0007669"/>
    <property type="project" value="InterPro"/>
</dbReference>
<dbReference type="Gene3D" id="3.30.70.270">
    <property type="match status" value="1"/>
</dbReference>
<sequence>MRRMRGLWDKHRTEFLEQHWLPNPVFEARSQFRNILVGWLRQFDELYPGNILSSAFSPTDERWVRDEIVEHTLTVWAQRAEYTNTLNMRPIEFLQRRLLPEAYRQIRDQFLEGKLSEPFTNAIRLRVYHNEFRRRRGRIPKYATYHHLEADFLTGTPATTVRTDDPNDAEAAARLRSLDPRWSYTQKAKSDACLAPIAPNPGLWLEGRVNIAHGQKPSRVSDTSNIVGDHMREELPHHEQLDPRRVIVFPGSETLLADLETTAGNYPTFGGTREDIDLAVKQGGARGLKFRHILSAETWENPGAVLVNPKASSGFDLQGVGANRRGSALHTQRLAERVVKATKASPIASCGVWQLGGRAKRKTPELGSKLAARAIVYDNSISATVSSTISQPFSTMVKSVKGDIQIGHTDVRGGAARDRRVSEQHLYETEIDHKRFGFRLSEPLLVSAFGIIRACLPTGEEWDNRILHEMSKVILKFLILPGGWVYRWTFGNPSGPWTSLLDSICNWLACSSALAQLKVPPWQRTLWIYGDDTLIGWKCGSSARVASEIQDILLNKFGILAGDSQDGKLSRYNTGEPGVTFLSSWHEGGRFGRPLNKWLDVSALPEKPNFVPGAQFRRCAYLSHAAWLTPDNTKYFNNYFHWINNKINPVWRLPSTAVDKICEHSWSTAAYAFASGGDDTRTWERGGNTRLNTIPSPKRAPINWGARPLADLSTSLTLSWLYRGNRDEGDPSILGFRQENLDSSILDLLRDRSDYIYRLR</sequence>
<evidence type="ECO:0000259" key="1">
    <source>
        <dbReference type="Pfam" id="PF00680"/>
    </source>
</evidence>
<feature type="domain" description="RNA-directed RNA polymerase C-terminal" evidence="1">
    <location>
        <begin position="404"/>
        <end position="538"/>
    </location>
</feature>